<reference evidence="1 2" key="1">
    <citation type="submission" date="2017-04" db="EMBL/GenBank/DDBJ databases">
        <title>Comparative genome analysis of Subtercola boreus.</title>
        <authorList>
            <person name="Cho Y.-J."/>
            <person name="Cho A."/>
            <person name="Kim O.-S."/>
            <person name="Lee J.-I."/>
        </authorList>
    </citation>
    <scope>NUCLEOTIDE SEQUENCE [LARGE SCALE GENOMIC DNA]</scope>
    <source>
        <strain evidence="1 2">P28004</strain>
    </source>
</reference>
<comment type="caution">
    <text evidence="1">The sequence shown here is derived from an EMBL/GenBank/DDBJ whole genome shotgun (WGS) entry which is preliminary data.</text>
</comment>
<name>A0A3E0WCL6_9MICO</name>
<proteinExistence type="predicted"/>
<protein>
    <recommendedName>
        <fullName evidence="3">Glycosyl transferase family 1 domain-containing protein</fullName>
    </recommendedName>
</protein>
<dbReference type="SUPFAM" id="SSF53756">
    <property type="entry name" value="UDP-Glycosyltransferase/glycogen phosphorylase"/>
    <property type="match status" value="1"/>
</dbReference>
<evidence type="ECO:0000313" key="1">
    <source>
        <dbReference type="EMBL" id="RFA28642.1"/>
    </source>
</evidence>
<gene>
    <name evidence="1" type="ORF">B7R25_02615</name>
</gene>
<organism evidence="1 2">
    <name type="scientific">Subtercola boreus</name>
    <dbReference type="NCBI Taxonomy" id="120213"/>
    <lineage>
        <taxon>Bacteria</taxon>
        <taxon>Bacillati</taxon>
        <taxon>Actinomycetota</taxon>
        <taxon>Actinomycetes</taxon>
        <taxon>Micrococcales</taxon>
        <taxon>Microbacteriaceae</taxon>
        <taxon>Subtercola</taxon>
    </lineage>
</organism>
<dbReference type="Gene3D" id="3.40.50.2000">
    <property type="entry name" value="Glycogen Phosphorylase B"/>
    <property type="match status" value="2"/>
</dbReference>
<dbReference type="RefSeq" id="WP_116417438.1">
    <property type="nucleotide sequence ID" value="NZ_NBXC01000008.1"/>
</dbReference>
<evidence type="ECO:0000313" key="2">
    <source>
        <dbReference type="Proteomes" id="UP000257080"/>
    </source>
</evidence>
<dbReference type="Pfam" id="PF13692">
    <property type="entry name" value="Glyco_trans_1_4"/>
    <property type="match status" value="1"/>
</dbReference>
<accession>A0A3E0WCL6</accession>
<evidence type="ECO:0008006" key="3">
    <source>
        <dbReference type="Google" id="ProtNLM"/>
    </source>
</evidence>
<dbReference type="Proteomes" id="UP000257080">
    <property type="component" value="Unassembled WGS sequence"/>
</dbReference>
<dbReference type="EMBL" id="NBXE01000008">
    <property type="protein sequence ID" value="RFA28642.1"/>
    <property type="molecule type" value="Genomic_DNA"/>
</dbReference>
<dbReference type="AlphaFoldDB" id="A0A3E0WCL6"/>
<dbReference type="OrthoDB" id="9771846at2"/>
<sequence>MGKKNSVNVSAERPPVRVLQSTKKPVGGTEYVTSLVEGAAPEVTNVFFTWRIALFGKFDVFHAHWPEYWIRNRNPTKSLAQKILFPSMMVCLGLRGIPIVRTLHNVVPHEKSTRIEQMLLQLFDRRTDLFIRLNSATPVADGASVVTIPHGGYIETYGSYPCPEPVPGRLLYFGHVRAYKGLDSLLSAFRASTRTDLSLRIVGSPKGEALSDLVRSASLTDTRISSRLEFVDDSTLVSEIGQSALVVLPYRDMHNSGALLAALSLARPVLVPQSKSNQILADEVGLDWVVQYEGPLTAEIIESAAHRARQWSEKNPSRRPDLSSRSWVHLGELHYLAYLQALGSARPAARK</sequence>